<gene>
    <name evidence="1" type="ORF">DFQ12_1489</name>
</gene>
<reference evidence="1 2" key="1">
    <citation type="submission" date="2018-09" db="EMBL/GenBank/DDBJ databases">
        <title>Genomic Encyclopedia of Type Strains, Phase III (KMG-III): the genomes of soil and plant-associated and newly described type strains.</title>
        <authorList>
            <person name="Whitman W."/>
        </authorList>
    </citation>
    <scope>NUCLEOTIDE SEQUENCE [LARGE SCALE GENOMIC DNA]</scope>
    <source>
        <strain evidence="1 2">CECT 7938</strain>
    </source>
</reference>
<name>A0A420BIU1_SPHD1</name>
<organism evidence="1 2">
    <name type="scientific">Sphingobacterium detergens</name>
    <dbReference type="NCBI Taxonomy" id="1145106"/>
    <lineage>
        <taxon>Bacteria</taxon>
        <taxon>Pseudomonadati</taxon>
        <taxon>Bacteroidota</taxon>
        <taxon>Sphingobacteriia</taxon>
        <taxon>Sphingobacteriales</taxon>
        <taxon>Sphingobacteriaceae</taxon>
        <taxon>Sphingobacterium</taxon>
    </lineage>
</organism>
<protein>
    <submittedName>
        <fullName evidence="1">Uncharacterized protein</fullName>
    </submittedName>
</protein>
<dbReference type="Proteomes" id="UP000286246">
    <property type="component" value="Unassembled WGS sequence"/>
</dbReference>
<evidence type="ECO:0000313" key="1">
    <source>
        <dbReference type="EMBL" id="RKE56623.1"/>
    </source>
</evidence>
<proteinExistence type="predicted"/>
<keyword evidence="2" id="KW-1185">Reference proteome</keyword>
<comment type="caution">
    <text evidence="1">The sequence shown here is derived from an EMBL/GenBank/DDBJ whole genome shotgun (WGS) entry which is preliminary data.</text>
</comment>
<evidence type="ECO:0000313" key="2">
    <source>
        <dbReference type="Proteomes" id="UP000286246"/>
    </source>
</evidence>
<dbReference type="AlphaFoldDB" id="A0A420BIU1"/>
<accession>A0A420BIU1</accession>
<sequence>MPWWIYTVHWEEETTPSNKSSRILTLVRSIFEHIQDHNSLIKRANESLALFYALLVII</sequence>
<dbReference type="EMBL" id="RAPY01000001">
    <property type="protein sequence ID" value="RKE56623.1"/>
    <property type="molecule type" value="Genomic_DNA"/>
</dbReference>